<dbReference type="GO" id="GO:0005911">
    <property type="term" value="C:cell-cell junction"/>
    <property type="evidence" value="ECO:0007669"/>
    <property type="project" value="TreeGrafter"/>
</dbReference>
<keyword evidence="7" id="KW-0472">Membrane</keyword>
<dbReference type="SUPFAM" id="SSF49313">
    <property type="entry name" value="Cadherin-like"/>
    <property type="match status" value="3"/>
</dbReference>
<evidence type="ECO:0000256" key="4">
    <source>
        <dbReference type="ARBA" id="ARBA00022837"/>
    </source>
</evidence>
<keyword evidence="5" id="KW-0130">Cell adhesion</keyword>
<evidence type="ECO:0000256" key="6">
    <source>
        <dbReference type="ARBA" id="ARBA00022989"/>
    </source>
</evidence>
<keyword evidence="2" id="KW-0812">Transmembrane</keyword>
<gene>
    <name evidence="8" type="ORF">CTOB1V02_LOCUS15964</name>
</gene>
<dbReference type="EMBL" id="OB696941">
    <property type="protein sequence ID" value="CAD7238149.1"/>
    <property type="molecule type" value="Genomic_DNA"/>
</dbReference>
<dbReference type="PROSITE" id="PS00232">
    <property type="entry name" value="CADHERIN_1"/>
    <property type="match status" value="1"/>
</dbReference>
<dbReference type="CDD" id="cd11304">
    <property type="entry name" value="Cadherin_repeat"/>
    <property type="match status" value="3"/>
</dbReference>
<evidence type="ECO:0000256" key="1">
    <source>
        <dbReference type="ARBA" id="ARBA00004370"/>
    </source>
</evidence>
<dbReference type="GO" id="GO:0005886">
    <property type="term" value="C:plasma membrane"/>
    <property type="evidence" value="ECO:0007669"/>
    <property type="project" value="InterPro"/>
</dbReference>
<dbReference type="Pfam" id="PF00028">
    <property type="entry name" value="Cadherin"/>
    <property type="match status" value="3"/>
</dbReference>
<comment type="subcellular location">
    <subcellularLocation>
        <location evidence="1">Membrane</location>
    </subcellularLocation>
</comment>
<proteinExistence type="predicted"/>
<dbReference type="SMART" id="SM00112">
    <property type="entry name" value="CA"/>
    <property type="match status" value="3"/>
</dbReference>
<keyword evidence="3" id="KW-0677">Repeat</keyword>
<sequence>SFGSGNEDGAFDINSNNGLIRVRDPTHLDYEQRSSIRLIVVARTEGHSPLFGYATVKVDLIDANDNSPRFTQVNYATVVWEGNSKGTFVAQVSATDDDSGENAAISYHIVDGNPDNAFAIDPPLSGIVKTNIVLDREIRDSYYLTIMASDQGQPQKTGTAMLRISVVDINDNKPTFPPHTNVSIVEDAEVGSLVTTVTANDVDTAPPLTYALMPSQGAAATDVSAFSIDRFTGKILLAQPLDFERQSSYSVQVRESEGRKRPPPFVLVLHFDAN</sequence>
<feature type="non-terminal residue" evidence="8">
    <location>
        <position position="274"/>
    </location>
</feature>
<dbReference type="PANTHER" id="PTHR24025:SF23">
    <property type="entry name" value="NEURAL-CADHERIN"/>
    <property type="match status" value="1"/>
</dbReference>
<evidence type="ECO:0000256" key="5">
    <source>
        <dbReference type="ARBA" id="ARBA00022889"/>
    </source>
</evidence>
<feature type="non-terminal residue" evidence="8">
    <location>
        <position position="1"/>
    </location>
</feature>
<dbReference type="AlphaFoldDB" id="A0A7R8ZXJ6"/>
<protein>
    <submittedName>
        <fullName evidence="8">Uncharacterized protein</fullName>
    </submittedName>
</protein>
<dbReference type="GO" id="GO:0005509">
    <property type="term" value="F:calcium ion binding"/>
    <property type="evidence" value="ECO:0007669"/>
    <property type="project" value="UniProtKB-UniRule"/>
</dbReference>
<dbReference type="InterPro" id="IPR050971">
    <property type="entry name" value="Cadherin-domain_protein"/>
</dbReference>
<dbReference type="PRINTS" id="PR00205">
    <property type="entry name" value="CADHERIN"/>
</dbReference>
<dbReference type="InterPro" id="IPR020894">
    <property type="entry name" value="Cadherin_CS"/>
</dbReference>
<evidence type="ECO:0000256" key="3">
    <source>
        <dbReference type="ARBA" id="ARBA00022737"/>
    </source>
</evidence>
<dbReference type="GO" id="GO:0007156">
    <property type="term" value="P:homophilic cell adhesion via plasma membrane adhesion molecules"/>
    <property type="evidence" value="ECO:0007669"/>
    <property type="project" value="InterPro"/>
</dbReference>
<keyword evidence="6" id="KW-1133">Transmembrane helix</keyword>
<accession>A0A7R8ZXJ6</accession>
<name>A0A7R8ZXJ6_9CRUS</name>
<dbReference type="InterPro" id="IPR002126">
    <property type="entry name" value="Cadherin-like_dom"/>
</dbReference>
<organism evidence="8">
    <name type="scientific">Cyprideis torosa</name>
    <dbReference type="NCBI Taxonomy" id="163714"/>
    <lineage>
        <taxon>Eukaryota</taxon>
        <taxon>Metazoa</taxon>
        <taxon>Ecdysozoa</taxon>
        <taxon>Arthropoda</taxon>
        <taxon>Crustacea</taxon>
        <taxon>Oligostraca</taxon>
        <taxon>Ostracoda</taxon>
        <taxon>Podocopa</taxon>
        <taxon>Podocopida</taxon>
        <taxon>Cytherocopina</taxon>
        <taxon>Cytheroidea</taxon>
        <taxon>Cytherideidae</taxon>
        <taxon>Cyprideis</taxon>
    </lineage>
</organism>
<dbReference type="InterPro" id="IPR015919">
    <property type="entry name" value="Cadherin-like_sf"/>
</dbReference>
<dbReference type="PANTHER" id="PTHR24025">
    <property type="entry name" value="DESMOGLEIN FAMILY MEMBER"/>
    <property type="match status" value="1"/>
</dbReference>
<dbReference type="PROSITE" id="PS50268">
    <property type="entry name" value="CADHERIN_2"/>
    <property type="match status" value="3"/>
</dbReference>
<dbReference type="FunFam" id="2.60.40.60:FF:000353">
    <property type="entry name" value="Dachsous, isoform B"/>
    <property type="match status" value="1"/>
</dbReference>
<evidence type="ECO:0000256" key="2">
    <source>
        <dbReference type="ARBA" id="ARBA00022692"/>
    </source>
</evidence>
<evidence type="ECO:0000313" key="8">
    <source>
        <dbReference type="EMBL" id="CAD7238149.1"/>
    </source>
</evidence>
<dbReference type="Gene3D" id="2.60.40.60">
    <property type="entry name" value="Cadherins"/>
    <property type="match status" value="3"/>
</dbReference>
<dbReference type="OrthoDB" id="6252479at2759"/>
<evidence type="ECO:0000256" key="7">
    <source>
        <dbReference type="ARBA" id="ARBA00023136"/>
    </source>
</evidence>
<reference evidence="8" key="1">
    <citation type="submission" date="2020-11" db="EMBL/GenBank/DDBJ databases">
        <authorList>
            <person name="Tran Van P."/>
        </authorList>
    </citation>
    <scope>NUCLEOTIDE SEQUENCE</scope>
</reference>
<keyword evidence="4" id="KW-0106">Calcium</keyword>